<dbReference type="EMBL" id="JAVHNR010000005">
    <property type="protein sequence ID" value="KAK6342336.1"/>
    <property type="molecule type" value="Genomic_DNA"/>
</dbReference>
<dbReference type="PANTHER" id="PTHR42085:SF2">
    <property type="entry name" value="F-BOX DOMAIN-CONTAINING PROTEIN"/>
    <property type="match status" value="1"/>
</dbReference>
<gene>
    <name evidence="1" type="ORF">TWF718_007738</name>
</gene>
<evidence type="ECO:0000313" key="2">
    <source>
        <dbReference type="Proteomes" id="UP001313282"/>
    </source>
</evidence>
<comment type="caution">
    <text evidence="1">The sequence shown here is derived from an EMBL/GenBank/DDBJ whole genome shotgun (WGS) entry which is preliminary data.</text>
</comment>
<name>A0AAN8MPE1_9PEZI</name>
<dbReference type="InterPro" id="IPR038883">
    <property type="entry name" value="AN11006-like"/>
</dbReference>
<dbReference type="Proteomes" id="UP001313282">
    <property type="component" value="Unassembled WGS sequence"/>
</dbReference>
<organism evidence="1 2">
    <name type="scientific">Orbilia javanica</name>
    <dbReference type="NCBI Taxonomy" id="47235"/>
    <lineage>
        <taxon>Eukaryota</taxon>
        <taxon>Fungi</taxon>
        <taxon>Dikarya</taxon>
        <taxon>Ascomycota</taxon>
        <taxon>Pezizomycotina</taxon>
        <taxon>Orbiliomycetes</taxon>
        <taxon>Orbiliales</taxon>
        <taxon>Orbiliaceae</taxon>
        <taxon>Orbilia</taxon>
    </lineage>
</organism>
<dbReference type="PANTHER" id="PTHR42085">
    <property type="entry name" value="F-BOX DOMAIN-CONTAINING PROTEIN"/>
    <property type="match status" value="1"/>
</dbReference>
<sequence>MEAPNPTATNSTSNHFRFLDLPPELRNKIYTFLLAGTCVPSPRRQFQRPAWMRYKDCIPPRAQPHRTRFGVLRATTPVLAEDKPPQRKPKLSILGVNRQVHDEAASVFYGSSVFEIKISVRGHRGYGLPDDSLYECTTSVDYMAPWEYLVYETEINNRKNFKQKRFLPTEFSRRAERSAALPPEYLQSSKDIDNPAGVIVYPAPRYRPLIRNVHISLNDMRQPRRTGEISLCSVENATSGPALLFPFLCRLQEQLTKAATIKIQVDNYPQPCTPGVIDDIRNENLERKQESSRRALGAVYMFTLGPWKCNFDLFEWFENLREEVFNKCENSGDFSGSSLVKMREELNIDLRYGLFWGVKEGHLAVLSRDDLTDLPRMYSAFEKYGTHT</sequence>
<accession>A0AAN8MPE1</accession>
<evidence type="ECO:0000313" key="1">
    <source>
        <dbReference type="EMBL" id="KAK6342336.1"/>
    </source>
</evidence>
<protein>
    <submittedName>
        <fullName evidence="1">Uncharacterized protein</fullName>
    </submittedName>
</protein>
<proteinExistence type="predicted"/>
<dbReference type="AlphaFoldDB" id="A0AAN8MPE1"/>
<keyword evidence="2" id="KW-1185">Reference proteome</keyword>
<reference evidence="1 2" key="1">
    <citation type="submission" date="2019-10" db="EMBL/GenBank/DDBJ databases">
        <authorList>
            <person name="Palmer J.M."/>
        </authorList>
    </citation>
    <scope>NUCLEOTIDE SEQUENCE [LARGE SCALE GENOMIC DNA]</scope>
    <source>
        <strain evidence="1 2">TWF718</strain>
    </source>
</reference>